<reference evidence="12" key="1">
    <citation type="submission" date="2020-01" db="EMBL/GenBank/DDBJ databases">
        <title>Genome sequence of Kobresia littledalei, the first chromosome-level genome in the family Cyperaceae.</title>
        <authorList>
            <person name="Qu G."/>
        </authorList>
    </citation>
    <scope>NUCLEOTIDE SEQUENCE</scope>
    <source>
        <strain evidence="12">C.B.Clarke</strain>
        <tissue evidence="12">Leaf</tissue>
    </source>
</reference>
<dbReference type="PANTHER" id="PTHR33285:SF55">
    <property type="entry name" value="PHYTOSULFOKINES 3"/>
    <property type="match status" value="1"/>
</dbReference>
<dbReference type="Proteomes" id="UP000623129">
    <property type="component" value="Unassembled WGS sequence"/>
</dbReference>
<gene>
    <name evidence="12" type="ORF">FCM35_KLT01456</name>
    <name evidence="11" type="ORF">FCM35_KLT22431</name>
</gene>
<protein>
    <recommendedName>
        <fullName evidence="10">Phytosulfokine</fullName>
    </recommendedName>
    <component>
        <recommendedName>
            <fullName evidence="10">Phytosulfokine-alpha</fullName>
            <shortName evidence="10">PSK-alpha</shortName>
            <shortName evidence="10">Phytosulfokine-a</shortName>
        </recommendedName>
    </component>
    <component>
        <recommendedName>
            <fullName evidence="10">Phytosulfokine-beta</fullName>
            <shortName evidence="10">PSK-beta</shortName>
            <shortName evidence="10">Phytosulfokine-b</shortName>
        </recommendedName>
    </component>
</protein>
<dbReference type="GO" id="GO:0030154">
    <property type="term" value="P:cell differentiation"/>
    <property type="evidence" value="ECO:0007669"/>
    <property type="project" value="UniProtKB-UniRule"/>
</dbReference>
<comment type="caution">
    <text evidence="12">The sequence shown here is derived from an EMBL/GenBank/DDBJ whole genome shotgun (WGS) entry which is preliminary data.</text>
</comment>
<evidence type="ECO:0000313" key="13">
    <source>
        <dbReference type="Proteomes" id="UP000623129"/>
    </source>
</evidence>
<keyword evidence="9 10" id="KW-0339">Growth factor</keyword>
<accession>A0A833VN21</accession>
<dbReference type="InterPro" id="IPR009438">
    <property type="entry name" value="Phytosulfokine"/>
</dbReference>
<keyword evidence="8 10" id="KW-0221">Differentiation</keyword>
<dbReference type="EMBL" id="SWLB01000209">
    <property type="protein sequence ID" value="KAF3319767.1"/>
    <property type="molecule type" value="Genomic_DNA"/>
</dbReference>
<keyword evidence="5 10" id="KW-0964">Secreted</keyword>
<comment type="similarity">
    <text evidence="3 10">Belongs to the phytosulfokine family.</text>
</comment>
<evidence type="ECO:0000256" key="5">
    <source>
        <dbReference type="ARBA" id="ARBA00022525"/>
    </source>
</evidence>
<keyword evidence="7 10" id="KW-0732">Signal</keyword>
<evidence type="ECO:0000256" key="7">
    <source>
        <dbReference type="ARBA" id="ARBA00022729"/>
    </source>
</evidence>
<evidence type="ECO:0000313" key="11">
    <source>
        <dbReference type="EMBL" id="KAF3319767.1"/>
    </source>
</evidence>
<feature type="chain" id="PRO_5033967892" description="Phytosulfokine" evidence="10">
    <location>
        <begin position="22"/>
        <end position="76"/>
    </location>
</feature>
<organism evidence="12 13">
    <name type="scientific">Carex littledalei</name>
    <dbReference type="NCBI Taxonomy" id="544730"/>
    <lineage>
        <taxon>Eukaryota</taxon>
        <taxon>Viridiplantae</taxon>
        <taxon>Streptophyta</taxon>
        <taxon>Embryophyta</taxon>
        <taxon>Tracheophyta</taxon>
        <taxon>Spermatophyta</taxon>
        <taxon>Magnoliopsida</taxon>
        <taxon>Liliopsida</taxon>
        <taxon>Poales</taxon>
        <taxon>Cyperaceae</taxon>
        <taxon>Cyperoideae</taxon>
        <taxon>Cariceae</taxon>
        <taxon>Carex</taxon>
        <taxon>Carex subgen. Euthyceras</taxon>
    </lineage>
</organism>
<evidence type="ECO:0000256" key="9">
    <source>
        <dbReference type="ARBA" id="ARBA00023030"/>
    </source>
</evidence>
<dbReference type="GO" id="GO:0008083">
    <property type="term" value="F:growth factor activity"/>
    <property type="evidence" value="ECO:0007669"/>
    <property type="project" value="UniProtKB-UniRule"/>
</dbReference>
<evidence type="ECO:0000256" key="2">
    <source>
        <dbReference type="ARBA" id="ARBA00004613"/>
    </source>
</evidence>
<dbReference type="Pfam" id="PF06404">
    <property type="entry name" value="PSK"/>
    <property type="match status" value="1"/>
</dbReference>
<feature type="signal peptide" evidence="10">
    <location>
        <begin position="1"/>
        <end position="21"/>
    </location>
</feature>
<dbReference type="OrthoDB" id="632489at2759"/>
<keyword evidence="13" id="KW-1185">Reference proteome</keyword>
<dbReference type="EMBL" id="SWLB01000010">
    <property type="protein sequence ID" value="KAF3333765.1"/>
    <property type="molecule type" value="Genomic_DNA"/>
</dbReference>
<keyword evidence="6 10" id="KW-0765">Sulfation</keyword>
<evidence type="ECO:0000256" key="4">
    <source>
        <dbReference type="ARBA" id="ARBA00022473"/>
    </source>
</evidence>
<proteinExistence type="inferred from homology"/>
<comment type="PTM">
    <text evidence="10">Sulfation is important for activity and for the binding to a putative membrane receptor.</text>
</comment>
<name>A0A833VN21_9POAL</name>
<evidence type="ECO:0000256" key="3">
    <source>
        <dbReference type="ARBA" id="ARBA00010781"/>
    </source>
</evidence>
<keyword evidence="4 10" id="KW-0217">Developmental protein</keyword>
<dbReference type="GO" id="GO:0005576">
    <property type="term" value="C:extracellular region"/>
    <property type="evidence" value="ECO:0007669"/>
    <property type="project" value="UniProtKB-SubCell"/>
</dbReference>
<sequence>MARQITIVLVAFLLIASLAQGARVPSLRDDKTNLKKFEKVGDAKLYACEGIGEDECLTRRTLVAHTDYIYTQDNHN</sequence>
<evidence type="ECO:0000256" key="8">
    <source>
        <dbReference type="ARBA" id="ARBA00022782"/>
    </source>
</evidence>
<comment type="PTM">
    <text evidence="10">PSK-alpha is produced by endopeptidase digestion. PSK-beta is produced from PSK-alpha by exopeptidase digestion.</text>
</comment>
<comment type="subcellular location">
    <subcellularLocation>
        <location evidence="2 10">Secreted</location>
    </subcellularLocation>
</comment>
<comment type="function">
    <text evidence="1 10">Promotes plant cell differentiation, organogenesis and somatic embryogenesis as well as cell proliferation.</text>
</comment>
<evidence type="ECO:0000256" key="1">
    <source>
        <dbReference type="ARBA" id="ARBA00003158"/>
    </source>
</evidence>
<evidence type="ECO:0000256" key="6">
    <source>
        <dbReference type="ARBA" id="ARBA00022641"/>
    </source>
</evidence>
<evidence type="ECO:0000256" key="10">
    <source>
        <dbReference type="RuleBase" id="RU368031"/>
    </source>
</evidence>
<dbReference type="GO" id="GO:0008283">
    <property type="term" value="P:cell population proliferation"/>
    <property type="evidence" value="ECO:0007669"/>
    <property type="project" value="UniProtKB-UniRule"/>
</dbReference>
<dbReference type="PANTHER" id="PTHR33285">
    <property type="entry name" value="PHYTOSULFOKINES 3"/>
    <property type="match status" value="1"/>
</dbReference>
<dbReference type="AlphaFoldDB" id="A0A833VN21"/>
<evidence type="ECO:0000313" key="12">
    <source>
        <dbReference type="EMBL" id="KAF3333765.1"/>
    </source>
</evidence>